<sequence length="155" mass="17939">MRPDDTRNRVIFRYWPRDPNGQVIKPSPLRGKEAPNGMNLWGATLYDFYRTRRIPDSPYLSTISTGSRLAKTMREFGELEHAKDEIAWADEEADPKELPPCDIGRLVMDHDFLNAGFGGVPFEGFRPRPKLEQRIPFHLLPKKLIVHDPWNLLTV</sequence>
<dbReference type="GeneID" id="19207147"/>
<name>A0A5M3N4H8_CONPW</name>
<comment type="caution">
    <text evidence="1">The sequence shown here is derived from an EMBL/GenBank/DDBJ whole genome shotgun (WGS) entry which is preliminary data.</text>
</comment>
<feature type="non-terminal residue" evidence="1">
    <location>
        <position position="155"/>
    </location>
</feature>
<dbReference type="EMBL" id="JH711573">
    <property type="protein sequence ID" value="EIW86206.1"/>
    <property type="molecule type" value="Genomic_DNA"/>
</dbReference>
<gene>
    <name evidence="1" type="ORF">CONPUDRAFT_46529</name>
</gene>
<dbReference type="OMA" id="MITYSAN"/>
<proteinExistence type="predicted"/>
<keyword evidence="2" id="KW-1185">Reference proteome</keyword>
<dbReference type="AlphaFoldDB" id="A0A5M3N4H8"/>
<evidence type="ECO:0000313" key="1">
    <source>
        <dbReference type="EMBL" id="EIW86206.1"/>
    </source>
</evidence>
<reference evidence="2" key="1">
    <citation type="journal article" date="2012" name="Science">
        <title>The Paleozoic origin of enzymatic lignin decomposition reconstructed from 31 fungal genomes.</title>
        <authorList>
            <person name="Floudas D."/>
            <person name="Binder M."/>
            <person name="Riley R."/>
            <person name="Barry K."/>
            <person name="Blanchette R.A."/>
            <person name="Henrissat B."/>
            <person name="Martinez A.T."/>
            <person name="Otillar R."/>
            <person name="Spatafora J.W."/>
            <person name="Yadav J.S."/>
            <person name="Aerts A."/>
            <person name="Benoit I."/>
            <person name="Boyd A."/>
            <person name="Carlson A."/>
            <person name="Copeland A."/>
            <person name="Coutinho P.M."/>
            <person name="de Vries R.P."/>
            <person name="Ferreira P."/>
            <person name="Findley K."/>
            <person name="Foster B."/>
            <person name="Gaskell J."/>
            <person name="Glotzer D."/>
            <person name="Gorecki P."/>
            <person name="Heitman J."/>
            <person name="Hesse C."/>
            <person name="Hori C."/>
            <person name="Igarashi K."/>
            <person name="Jurgens J.A."/>
            <person name="Kallen N."/>
            <person name="Kersten P."/>
            <person name="Kohler A."/>
            <person name="Kuees U."/>
            <person name="Kumar T.K.A."/>
            <person name="Kuo A."/>
            <person name="LaButti K."/>
            <person name="Larrondo L.F."/>
            <person name="Lindquist E."/>
            <person name="Ling A."/>
            <person name="Lombard V."/>
            <person name="Lucas S."/>
            <person name="Lundell T."/>
            <person name="Martin R."/>
            <person name="McLaughlin D.J."/>
            <person name="Morgenstern I."/>
            <person name="Morin E."/>
            <person name="Murat C."/>
            <person name="Nagy L.G."/>
            <person name="Nolan M."/>
            <person name="Ohm R.A."/>
            <person name="Patyshakuliyeva A."/>
            <person name="Rokas A."/>
            <person name="Ruiz-Duenas F.J."/>
            <person name="Sabat G."/>
            <person name="Salamov A."/>
            <person name="Samejima M."/>
            <person name="Schmutz J."/>
            <person name="Slot J.C."/>
            <person name="St John F."/>
            <person name="Stenlid J."/>
            <person name="Sun H."/>
            <person name="Sun S."/>
            <person name="Syed K."/>
            <person name="Tsang A."/>
            <person name="Wiebenga A."/>
            <person name="Young D."/>
            <person name="Pisabarro A."/>
            <person name="Eastwood D.C."/>
            <person name="Martin F."/>
            <person name="Cullen D."/>
            <person name="Grigoriev I.V."/>
            <person name="Hibbett D.S."/>
        </authorList>
    </citation>
    <scope>NUCLEOTIDE SEQUENCE [LARGE SCALE GENOMIC DNA]</scope>
    <source>
        <strain evidence="2">RWD-64-598 SS2</strain>
    </source>
</reference>
<accession>A0A5M3N4H8</accession>
<dbReference type="RefSeq" id="XP_007762596.1">
    <property type="nucleotide sequence ID" value="XM_007764406.1"/>
</dbReference>
<dbReference type="KEGG" id="cput:CONPUDRAFT_46529"/>
<organism evidence="1 2">
    <name type="scientific">Coniophora puteana (strain RWD-64-598)</name>
    <name type="common">Brown rot fungus</name>
    <dbReference type="NCBI Taxonomy" id="741705"/>
    <lineage>
        <taxon>Eukaryota</taxon>
        <taxon>Fungi</taxon>
        <taxon>Dikarya</taxon>
        <taxon>Basidiomycota</taxon>
        <taxon>Agaricomycotina</taxon>
        <taxon>Agaricomycetes</taxon>
        <taxon>Agaricomycetidae</taxon>
        <taxon>Boletales</taxon>
        <taxon>Coniophorineae</taxon>
        <taxon>Coniophoraceae</taxon>
        <taxon>Coniophora</taxon>
    </lineage>
</organism>
<evidence type="ECO:0000313" key="2">
    <source>
        <dbReference type="Proteomes" id="UP000053558"/>
    </source>
</evidence>
<dbReference type="OrthoDB" id="5327923at2759"/>
<protein>
    <submittedName>
        <fullName evidence="1">Uncharacterized protein</fullName>
    </submittedName>
</protein>
<dbReference type="Proteomes" id="UP000053558">
    <property type="component" value="Unassembled WGS sequence"/>
</dbReference>